<name>A0A6D2L1Z3_9BRAS</name>
<gene>
    <name evidence="2" type="ORF">MERR_LOCUS46039</name>
</gene>
<evidence type="ECO:0000313" key="3">
    <source>
        <dbReference type="Proteomes" id="UP000467841"/>
    </source>
</evidence>
<feature type="compositionally biased region" description="Polar residues" evidence="1">
    <location>
        <begin position="86"/>
        <end position="110"/>
    </location>
</feature>
<protein>
    <submittedName>
        <fullName evidence="2">Uncharacterized protein</fullName>
    </submittedName>
</protein>
<organism evidence="2 3">
    <name type="scientific">Microthlaspi erraticum</name>
    <dbReference type="NCBI Taxonomy" id="1685480"/>
    <lineage>
        <taxon>Eukaryota</taxon>
        <taxon>Viridiplantae</taxon>
        <taxon>Streptophyta</taxon>
        <taxon>Embryophyta</taxon>
        <taxon>Tracheophyta</taxon>
        <taxon>Spermatophyta</taxon>
        <taxon>Magnoliopsida</taxon>
        <taxon>eudicotyledons</taxon>
        <taxon>Gunneridae</taxon>
        <taxon>Pentapetalae</taxon>
        <taxon>rosids</taxon>
        <taxon>malvids</taxon>
        <taxon>Brassicales</taxon>
        <taxon>Brassicaceae</taxon>
        <taxon>Coluteocarpeae</taxon>
        <taxon>Microthlaspi</taxon>
    </lineage>
</organism>
<accession>A0A6D2L1Z3</accession>
<comment type="caution">
    <text evidence="2">The sequence shown here is derived from an EMBL/GenBank/DDBJ whole genome shotgun (WGS) entry which is preliminary data.</text>
</comment>
<evidence type="ECO:0000313" key="2">
    <source>
        <dbReference type="EMBL" id="CAA7058803.1"/>
    </source>
</evidence>
<feature type="compositionally biased region" description="Basic residues" evidence="1">
    <location>
        <begin position="165"/>
        <end position="188"/>
    </location>
</feature>
<proteinExistence type="predicted"/>
<evidence type="ECO:0000256" key="1">
    <source>
        <dbReference type="SAM" id="MobiDB-lite"/>
    </source>
</evidence>
<feature type="compositionally biased region" description="Basic and acidic residues" evidence="1">
    <location>
        <begin position="124"/>
        <end position="134"/>
    </location>
</feature>
<sequence length="188" mass="21434">MFPLSRDPTRNLTGSSSYRKFRREQLGIRDDRPSSYVLKCRRAYRKKMDELEKNLGLDDDEILISPDDAATYSISMLDEIMFSPDDATTTSSISMPDQSSSRLASHSAGTKNEVGSKACSAHMASDERLDDLKGSDQYLQATPDSVELDTTQHSYKQIRSSSKMRLLRYKHKALENKKKKKKKKKKRS</sequence>
<keyword evidence="3" id="KW-1185">Reference proteome</keyword>
<reference evidence="2" key="1">
    <citation type="submission" date="2020-01" db="EMBL/GenBank/DDBJ databases">
        <authorList>
            <person name="Mishra B."/>
        </authorList>
    </citation>
    <scope>NUCLEOTIDE SEQUENCE [LARGE SCALE GENOMIC DNA]</scope>
</reference>
<feature type="compositionally biased region" description="Polar residues" evidence="1">
    <location>
        <begin position="137"/>
        <end position="163"/>
    </location>
</feature>
<dbReference type="EMBL" id="CACVBM020001740">
    <property type="protein sequence ID" value="CAA7058803.1"/>
    <property type="molecule type" value="Genomic_DNA"/>
</dbReference>
<dbReference type="AlphaFoldDB" id="A0A6D2L1Z3"/>
<dbReference type="Proteomes" id="UP000467841">
    <property type="component" value="Unassembled WGS sequence"/>
</dbReference>
<feature type="region of interest" description="Disordered" evidence="1">
    <location>
        <begin position="85"/>
        <end position="188"/>
    </location>
</feature>